<feature type="non-terminal residue" evidence="3">
    <location>
        <position position="1"/>
    </location>
</feature>
<dbReference type="Pfam" id="PF00686">
    <property type="entry name" value="CBM_20"/>
    <property type="match status" value="1"/>
</dbReference>
<comment type="caution">
    <text evidence="3">The sequence shown here is derived from an EMBL/GenBank/DDBJ whole genome shotgun (WGS) entry which is preliminary data.</text>
</comment>
<feature type="compositionally biased region" description="Basic and acidic residues" evidence="1">
    <location>
        <begin position="195"/>
        <end position="208"/>
    </location>
</feature>
<feature type="compositionally biased region" description="Low complexity" evidence="1">
    <location>
        <begin position="209"/>
        <end position="220"/>
    </location>
</feature>
<reference evidence="3" key="2">
    <citation type="journal article" date="2023" name="Plants (Basel)">
        <title>Annotation of the Turnera subulata (Passifloraceae) Draft Genome Reveals the S-Locus Evolved after the Divergence of Turneroideae from Passifloroideae in a Stepwise Manner.</title>
        <authorList>
            <person name="Henning P.M."/>
            <person name="Roalson E.H."/>
            <person name="Mir W."/>
            <person name="McCubbin A.G."/>
            <person name="Shore J.S."/>
        </authorList>
    </citation>
    <scope>NUCLEOTIDE SEQUENCE</scope>
    <source>
        <strain evidence="3">F60SS</strain>
    </source>
</reference>
<accession>A0A9Q0G3K7</accession>
<feature type="domain" description="CBM20" evidence="2">
    <location>
        <begin position="82"/>
        <end position="182"/>
    </location>
</feature>
<keyword evidence="4" id="KW-1185">Reference proteome</keyword>
<gene>
    <name evidence="3" type="ORF">Tsubulata_046491</name>
</gene>
<name>A0A9Q0G3K7_9ROSI</name>
<dbReference type="AlphaFoldDB" id="A0A9Q0G3K7"/>
<sequence length="239" mass="26369">MDSLRLLHCSSSSSSSSSCTAARIFRYHHNHRPAGGAFFNPRHGLSISVPFCSHSHRFPRILCGVSSTETRKEEKKAKATPKFKLGRGNIRLRIRLDHQVEFGEHVIILGSTKELGSWKKDVPMNWTEKGWVCDLELKGGQSIEFKFVTAGKDKSMVWEGGDNRILKLPEGGSFSIVCHWNETGQAVDLLSMKDSEESGEVMEKKDDSGSASAAASSFSGETSPFVGQWQGKAASFMRS</sequence>
<protein>
    <recommendedName>
        <fullName evidence="2">CBM20 domain-containing protein</fullName>
    </recommendedName>
</protein>
<dbReference type="SUPFAM" id="SSF49452">
    <property type="entry name" value="Starch-binding domain-like"/>
    <property type="match status" value="1"/>
</dbReference>
<dbReference type="PROSITE" id="PS51166">
    <property type="entry name" value="CBM20"/>
    <property type="match status" value="1"/>
</dbReference>
<dbReference type="PANTHER" id="PTHR47453:SF1">
    <property type="entry name" value="PHOSPHOGLUCAN, WATER DIKINASE, CHLOROPLASTIC"/>
    <property type="match status" value="1"/>
</dbReference>
<dbReference type="SMART" id="SM01065">
    <property type="entry name" value="CBM_2"/>
    <property type="match status" value="1"/>
</dbReference>
<evidence type="ECO:0000313" key="4">
    <source>
        <dbReference type="Proteomes" id="UP001141552"/>
    </source>
</evidence>
<evidence type="ECO:0000259" key="2">
    <source>
        <dbReference type="PROSITE" id="PS51166"/>
    </source>
</evidence>
<dbReference type="Proteomes" id="UP001141552">
    <property type="component" value="Unassembled WGS sequence"/>
</dbReference>
<reference evidence="3" key="1">
    <citation type="submission" date="2022-02" db="EMBL/GenBank/DDBJ databases">
        <authorList>
            <person name="Henning P.M."/>
            <person name="McCubbin A.G."/>
            <person name="Shore J.S."/>
        </authorList>
    </citation>
    <scope>NUCLEOTIDE SEQUENCE</scope>
    <source>
        <strain evidence="3">F60SS</strain>
        <tissue evidence="3">Leaves</tissue>
    </source>
</reference>
<evidence type="ECO:0000256" key="1">
    <source>
        <dbReference type="SAM" id="MobiDB-lite"/>
    </source>
</evidence>
<dbReference type="InterPro" id="IPR002044">
    <property type="entry name" value="CBM20"/>
</dbReference>
<dbReference type="Gene3D" id="2.60.40.10">
    <property type="entry name" value="Immunoglobulins"/>
    <property type="match status" value="1"/>
</dbReference>
<proteinExistence type="predicted"/>
<organism evidence="3 4">
    <name type="scientific">Turnera subulata</name>
    <dbReference type="NCBI Taxonomy" id="218843"/>
    <lineage>
        <taxon>Eukaryota</taxon>
        <taxon>Viridiplantae</taxon>
        <taxon>Streptophyta</taxon>
        <taxon>Embryophyta</taxon>
        <taxon>Tracheophyta</taxon>
        <taxon>Spermatophyta</taxon>
        <taxon>Magnoliopsida</taxon>
        <taxon>eudicotyledons</taxon>
        <taxon>Gunneridae</taxon>
        <taxon>Pentapetalae</taxon>
        <taxon>rosids</taxon>
        <taxon>fabids</taxon>
        <taxon>Malpighiales</taxon>
        <taxon>Passifloraceae</taxon>
        <taxon>Turnera</taxon>
    </lineage>
</organism>
<dbReference type="InterPro" id="IPR013784">
    <property type="entry name" value="Carb-bd-like_fold"/>
</dbReference>
<dbReference type="InterPro" id="IPR013783">
    <property type="entry name" value="Ig-like_fold"/>
</dbReference>
<feature type="region of interest" description="Disordered" evidence="1">
    <location>
        <begin position="195"/>
        <end position="239"/>
    </location>
</feature>
<dbReference type="GO" id="GO:2001070">
    <property type="term" value="F:starch binding"/>
    <property type="evidence" value="ECO:0007669"/>
    <property type="project" value="InterPro"/>
</dbReference>
<evidence type="ECO:0000313" key="3">
    <source>
        <dbReference type="EMBL" id="KAJ4841700.1"/>
    </source>
</evidence>
<dbReference type="EMBL" id="JAKUCV010002711">
    <property type="protein sequence ID" value="KAJ4841700.1"/>
    <property type="molecule type" value="Genomic_DNA"/>
</dbReference>
<dbReference type="PROSITE" id="PS51257">
    <property type="entry name" value="PROKAR_LIPOPROTEIN"/>
    <property type="match status" value="1"/>
</dbReference>
<dbReference type="OrthoDB" id="6123450at2759"/>
<dbReference type="PANTHER" id="PTHR47453">
    <property type="entry name" value="PHOSPHOGLUCAN, WATER DIKINASE, CHLOROPLASTIC"/>
    <property type="match status" value="1"/>
</dbReference>